<accession>A0A7Y9S0C1</accession>
<dbReference type="InterPro" id="IPR000182">
    <property type="entry name" value="GNAT_dom"/>
</dbReference>
<keyword evidence="2" id="KW-0012">Acyltransferase</keyword>
<dbReference type="Pfam" id="PF00583">
    <property type="entry name" value="Acetyltransf_1"/>
    <property type="match status" value="3"/>
</dbReference>
<dbReference type="PROSITE" id="PS51186">
    <property type="entry name" value="GNAT"/>
    <property type="match status" value="3"/>
</dbReference>
<evidence type="ECO:0000313" key="6">
    <source>
        <dbReference type="Proteomes" id="UP000540656"/>
    </source>
</evidence>
<comment type="caution">
    <text evidence="5">The sequence shown here is derived from an EMBL/GenBank/DDBJ whole genome shotgun (WGS) entry which is preliminary data.</text>
</comment>
<gene>
    <name evidence="5" type="ORF">BJ980_002513</name>
</gene>
<keyword evidence="1 5" id="KW-0808">Transferase</keyword>
<sequence>MAFRQARMEDLPALQVIEVAAGAVFRTVGMDAIADDAPPPIADLLAAQHLGRIWVSVDAQDRPVAYVMAEVLDDTGHVEQVSVHPDHARQGLGRDLIEVVATWARGFGLTALTLTTYAEVPWNAPYYERLGFEVVADDHATEALRTIRDHEAARGLDAWPRVTMRRDLRDDLRATVEQSGEKQGARRQESSDNQDMNLPAGLTTRPLTLADATAVTAVMAAEELADTGTVAIEEADIVADWQRPSFDISTATIGVFDGPRLLGYAEHSGHDRGDTAVDPGVHGRGIGTFLAQWLEDRCRSAGAAVIGMPVPLGSPADRFLAERGYVVRWTSWILVLPPGASIPERPLPEGHVLRDALDEDLRDAWTVLEDAFLEWSERPREPFEDFLASVVDRPGHQPWNLRVLVGPDGEIVGACHIVLADDCGYVNRIAVRKGNRGLGLAQAMLADAFEHSRAHGATRSELSTDSRTGALGLYEKVGMVVSSTWVNRALTL</sequence>
<keyword evidence="6" id="KW-1185">Reference proteome</keyword>
<dbReference type="RefSeq" id="WP_246279966.1">
    <property type="nucleotide sequence ID" value="NZ_JACCAA010000001.1"/>
</dbReference>
<dbReference type="Gene3D" id="3.40.630.30">
    <property type="match status" value="2"/>
</dbReference>
<feature type="compositionally biased region" description="Basic and acidic residues" evidence="3">
    <location>
        <begin position="173"/>
        <end position="190"/>
    </location>
</feature>
<protein>
    <submittedName>
        <fullName evidence="5">GNAT superfamily N-acetyltransferase</fullName>
    </submittedName>
</protein>
<reference evidence="5 6" key="1">
    <citation type="submission" date="2020-07" db="EMBL/GenBank/DDBJ databases">
        <title>Sequencing the genomes of 1000 actinobacteria strains.</title>
        <authorList>
            <person name="Klenk H.-P."/>
        </authorList>
    </citation>
    <scope>NUCLEOTIDE SEQUENCE [LARGE SCALE GENOMIC DNA]</scope>
    <source>
        <strain evidence="5 6">DSM 23819</strain>
    </source>
</reference>
<dbReference type="CDD" id="cd04301">
    <property type="entry name" value="NAT_SF"/>
    <property type="match status" value="3"/>
</dbReference>
<dbReference type="InterPro" id="IPR050832">
    <property type="entry name" value="Bact_Acetyltransf"/>
</dbReference>
<evidence type="ECO:0000256" key="1">
    <source>
        <dbReference type="ARBA" id="ARBA00022679"/>
    </source>
</evidence>
<name>A0A7Y9S0C1_9ACTN</name>
<evidence type="ECO:0000256" key="2">
    <source>
        <dbReference type="ARBA" id="ARBA00023315"/>
    </source>
</evidence>
<organism evidence="5 6">
    <name type="scientific">Nocardioides daedukensis</name>
    <dbReference type="NCBI Taxonomy" id="634462"/>
    <lineage>
        <taxon>Bacteria</taxon>
        <taxon>Bacillati</taxon>
        <taxon>Actinomycetota</taxon>
        <taxon>Actinomycetes</taxon>
        <taxon>Propionibacteriales</taxon>
        <taxon>Nocardioidaceae</taxon>
        <taxon>Nocardioides</taxon>
    </lineage>
</organism>
<dbReference type="AlphaFoldDB" id="A0A7Y9S0C1"/>
<dbReference type="SUPFAM" id="SSF55729">
    <property type="entry name" value="Acyl-CoA N-acyltransferases (Nat)"/>
    <property type="match status" value="3"/>
</dbReference>
<proteinExistence type="predicted"/>
<feature type="region of interest" description="Disordered" evidence="3">
    <location>
        <begin position="173"/>
        <end position="203"/>
    </location>
</feature>
<feature type="domain" description="N-acetyltransferase" evidence="4">
    <location>
        <begin position="1"/>
        <end position="169"/>
    </location>
</feature>
<dbReference type="Proteomes" id="UP000540656">
    <property type="component" value="Unassembled WGS sequence"/>
</dbReference>
<dbReference type="EMBL" id="JACCAA010000001">
    <property type="protein sequence ID" value="NYG59590.1"/>
    <property type="molecule type" value="Genomic_DNA"/>
</dbReference>
<dbReference type="InterPro" id="IPR016181">
    <property type="entry name" value="Acyl_CoA_acyltransferase"/>
</dbReference>
<evidence type="ECO:0000259" key="4">
    <source>
        <dbReference type="PROSITE" id="PS51186"/>
    </source>
</evidence>
<feature type="domain" description="N-acetyltransferase" evidence="4">
    <location>
        <begin position="202"/>
        <end position="348"/>
    </location>
</feature>
<feature type="domain" description="N-acetyltransferase" evidence="4">
    <location>
        <begin position="359"/>
        <end position="492"/>
    </location>
</feature>
<dbReference type="GO" id="GO:0016747">
    <property type="term" value="F:acyltransferase activity, transferring groups other than amino-acyl groups"/>
    <property type="evidence" value="ECO:0007669"/>
    <property type="project" value="InterPro"/>
</dbReference>
<evidence type="ECO:0000256" key="3">
    <source>
        <dbReference type="SAM" id="MobiDB-lite"/>
    </source>
</evidence>
<evidence type="ECO:0000313" key="5">
    <source>
        <dbReference type="EMBL" id="NYG59590.1"/>
    </source>
</evidence>
<dbReference type="PANTHER" id="PTHR43877">
    <property type="entry name" value="AMINOALKYLPHOSPHONATE N-ACETYLTRANSFERASE-RELATED-RELATED"/>
    <property type="match status" value="1"/>
</dbReference>